<dbReference type="GO" id="GO:0004364">
    <property type="term" value="F:glutathione transferase activity"/>
    <property type="evidence" value="ECO:0007669"/>
    <property type="project" value="TreeGrafter"/>
</dbReference>
<dbReference type="PANTHER" id="PTHR42943">
    <property type="entry name" value="GLUTATHIONE S-TRANSFERASE KAPPA"/>
    <property type="match status" value="1"/>
</dbReference>
<dbReference type="PANTHER" id="PTHR42943:SF2">
    <property type="entry name" value="GLUTATHIONE S-TRANSFERASE KAPPA 1"/>
    <property type="match status" value="1"/>
</dbReference>
<proteinExistence type="predicted"/>
<accession>A0A382G7D3</accession>
<dbReference type="SUPFAM" id="SSF52833">
    <property type="entry name" value="Thioredoxin-like"/>
    <property type="match status" value="1"/>
</dbReference>
<dbReference type="InterPro" id="IPR014440">
    <property type="entry name" value="HCCAis_GSTk"/>
</dbReference>
<dbReference type="GO" id="GO:0006749">
    <property type="term" value="P:glutathione metabolic process"/>
    <property type="evidence" value="ECO:0007669"/>
    <property type="project" value="TreeGrafter"/>
</dbReference>
<dbReference type="InterPro" id="IPR036249">
    <property type="entry name" value="Thioredoxin-like_sf"/>
</dbReference>
<reference evidence="2" key="1">
    <citation type="submission" date="2018-05" db="EMBL/GenBank/DDBJ databases">
        <authorList>
            <person name="Lanie J.A."/>
            <person name="Ng W.-L."/>
            <person name="Kazmierczak K.M."/>
            <person name="Andrzejewski T.M."/>
            <person name="Davidsen T.M."/>
            <person name="Wayne K.J."/>
            <person name="Tettelin H."/>
            <person name="Glass J.I."/>
            <person name="Rusch D."/>
            <person name="Podicherti R."/>
            <person name="Tsui H.-C.T."/>
            <person name="Winkler M.E."/>
        </authorList>
    </citation>
    <scope>NUCLEOTIDE SEQUENCE</scope>
</reference>
<dbReference type="GO" id="GO:0004602">
    <property type="term" value="F:glutathione peroxidase activity"/>
    <property type="evidence" value="ECO:0007669"/>
    <property type="project" value="TreeGrafter"/>
</dbReference>
<organism evidence="2">
    <name type="scientific">marine metagenome</name>
    <dbReference type="NCBI Taxonomy" id="408172"/>
    <lineage>
        <taxon>unclassified sequences</taxon>
        <taxon>metagenomes</taxon>
        <taxon>ecological metagenomes</taxon>
    </lineage>
</organism>
<dbReference type="InterPro" id="IPR001853">
    <property type="entry name" value="DSBA-like_thioredoxin_dom"/>
</dbReference>
<evidence type="ECO:0000313" key="2">
    <source>
        <dbReference type="EMBL" id="SVB70819.1"/>
    </source>
</evidence>
<dbReference type="AlphaFoldDB" id="A0A382G7D3"/>
<dbReference type="Pfam" id="PF01323">
    <property type="entry name" value="DSBA"/>
    <property type="match status" value="1"/>
</dbReference>
<protein>
    <recommendedName>
        <fullName evidence="1">DSBA-like thioredoxin domain-containing protein</fullName>
    </recommendedName>
</protein>
<dbReference type="EMBL" id="UINC01053824">
    <property type="protein sequence ID" value="SVB70819.1"/>
    <property type="molecule type" value="Genomic_DNA"/>
</dbReference>
<evidence type="ECO:0000259" key="1">
    <source>
        <dbReference type="Pfam" id="PF01323"/>
    </source>
</evidence>
<gene>
    <name evidence="2" type="ORF">METZ01_LOCUS223673</name>
</gene>
<dbReference type="InterPro" id="IPR051924">
    <property type="entry name" value="GST_Kappa/NadH"/>
</dbReference>
<name>A0A382G7D3_9ZZZZ</name>
<sequence>MSGTIITYTDYKSPYAFLAKDMTYALEREFDVEVEWRPYTLDIPAYLGDAQVDEQGNVVAENRNPHQWRRVRYSYMDCRRQANELGLTIRGPRKIFNSSIAAVGMLFAQKQGVFRAYNNTTFERFWKRELEIEDPAVVASVLADVGADAAGFNNYLEGEGQAELDRLRLEAEELGVFGVPTFVLDGELFWGREHFPMIRQRLGQED</sequence>
<dbReference type="PIRSF" id="PIRSF006386">
    <property type="entry name" value="HCCAis_GSTk"/>
    <property type="match status" value="1"/>
</dbReference>
<dbReference type="Gene3D" id="3.40.30.10">
    <property type="entry name" value="Glutaredoxin"/>
    <property type="match status" value="1"/>
</dbReference>
<feature type="domain" description="DSBA-like thioredoxin" evidence="1">
    <location>
        <begin position="4"/>
        <end position="202"/>
    </location>
</feature>